<feature type="domain" description="Glycosyltransferase 2-like" evidence="2">
    <location>
        <begin position="26"/>
        <end position="132"/>
    </location>
</feature>
<reference evidence="3 4" key="1">
    <citation type="journal article" date="2020" name="Microb. Ecol.">
        <title>Ecogenomics of the Marine Benthic Filamentous Cyanobacterium Adonisia.</title>
        <authorList>
            <person name="Walter J.M."/>
            <person name="Coutinho F.H."/>
            <person name="Leomil L."/>
            <person name="Hargreaves P.I."/>
            <person name="Campeao M.E."/>
            <person name="Vieira V.V."/>
            <person name="Silva B.S."/>
            <person name="Fistarol G.O."/>
            <person name="Salomon P.S."/>
            <person name="Sawabe T."/>
            <person name="Mino S."/>
            <person name="Hosokawa M."/>
            <person name="Miyashita H."/>
            <person name="Maruyama F."/>
            <person name="van Verk M.C."/>
            <person name="Dutilh B.E."/>
            <person name="Thompson C.C."/>
            <person name="Thompson F.L."/>
        </authorList>
    </citation>
    <scope>NUCLEOTIDE SEQUENCE [LARGE SCALE GENOMIC DNA]</scope>
    <source>
        <strain evidence="3 4">CCMR0081</strain>
    </source>
</reference>
<dbReference type="InterPro" id="IPR029044">
    <property type="entry name" value="Nucleotide-diphossugar_trans"/>
</dbReference>
<proteinExistence type="predicted"/>
<dbReference type="RefSeq" id="WP_163702880.1">
    <property type="nucleotide sequence ID" value="NZ_QXHD01000004.1"/>
</dbReference>
<evidence type="ECO:0000259" key="2">
    <source>
        <dbReference type="Pfam" id="PF00535"/>
    </source>
</evidence>
<dbReference type="EMBL" id="QXHD01000004">
    <property type="protein sequence ID" value="NEZ60295.1"/>
    <property type="molecule type" value="Genomic_DNA"/>
</dbReference>
<dbReference type="AlphaFoldDB" id="A0A6M0RVL5"/>
<evidence type="ECO:0000256" key="1">
    <source>
        <dbReference type="SAM" id="MobiDB-lite"/>
    </source>
</evidence>
<dbReference type="PANTHER" id="PTHR43179">
    <property type="entry name" value="RHAMNOSYLTRANSFERASE WBBL"/>
    <property type="match status" value="1"/>
</dbReference>
<accession>A0A6M0RVL5</accession>
<dbReference type="Proteomes" id="UP000481033">
    <property type="component" value="Unassembled WGS sequence"/>
</dbReference>
<keyword evidence="3" id="KW-0808">Transferase</keyword>
<evidence type="ECO:0000313" key="3">
    <source>
        <dbReference type="EMBL" id="NEZ60295.1"/>
    </source>
</evidence>
<gene>
    <name evidence="3" type="ORF">DXZ20_32555</name>
</gene>
<dbReference type="Gene3D" id="3.90.550.10">
    <property type="entry name" value="Spore Coat Polysaccharide Biosynthesis Protein SpsA, Chain A"/>
    <property type="match status" value="1"/>
</dbReference>
<dbReference type="Pfam" id="PF00535">
    <property type="entry name" value="Glycos_transf_2"/>
    <property type="match status" value="1"/>
</dbReference>
<dbReference type="InterPro" id="IPR001173">
    <property type="entry name" value="Glyco_trans_2-like"/>
</dbReference>
<feature type="region of interest" description="Disordered" evidence="1">
    <location>
        <begin position="341"/>
        <end position="385"/>
    </location>
</feature>
<dbReference type="SUPFAM" id="SSF53448">
    <property type="entry name" value="Nucleotide-diphospho-sugar transferases"/>
    <property type="match status" value="1"/>
</dbReference>
<organism evidence="3 4">
    <name type="scientific">Adonisia turfae CCMR0081</name>
    <dbReference type="NCBI Taxonomy" id="2292702"/>
    <lineage>
        <taxon>Bacteria</taxon>
        <taxon>Bacillati</taxon>
        <taxon>Cyanobacteriota</taxon>
        <taxon>Adonisia</taxon>
        <taxon>Adonisia turfae</taxon>
    </lineage>
</organism>
<keyword evidence="4" id="KW-1185">Reference proteome</keyword>
<comment type="caution">
    <text evidence="3">The sequence shown here is derived from an EMBL/GenBank/DDBJ whole genome shotgun (WGS) entry which is preliminary data.</text>
</comment>
<dbReference type="PANTHER" id="PTHR43179:SF7">
    <property type="entry name" value="RHAMNOSYLTRANSFERASE WBBL"/>
    <property type="match status" value="1"/>
</dbReference>
<dbReference type="GO" id="GO:0016740">
    <property type="term" value="F:transferase activity"/>
    <property type="evidence" value="ECO:0007669"/>
    <property type="project" value="UniProtKB-KW"/>
</dbReference>
<protein>
    <submittedName>
        <fullName evidence="3">Glycosyltransferase</fullName>
    </submittedName>
</protein>
<name>A0A6M0RVL5_9CYAN</name>
<sequence length="385" mass="44721">MTATLLSPPAVTALQPSVTIVVAPRERFGYTQKSLESIYQHTKIPFELIYVDAGSPKHIQKYLAREAAKRGFTLLRSDQFLSPNQARNLGLSQITTDYVVFIDNDIHVSSGWLEPLLRCAKETNAAAVCPLTCIGKPLHDRIHFAGGEARIFMDVQGEQIWRRLYEKRFLVSRSAAAIKHQLYRRACELVELRCTLVRRDIFEQLGCLDEKLLGTQEDIDFCLSVSRANGQMFCEPASVVTHVPEISYRWSDLGYFMLRWSDMWEVESLMYFQQKWALDMDEYFLQRYRQLGQRRHQTFLYPLLHRLQGNRKVSWLENIVIKLEQWLNQILADRHAKLRHTPIKKLTPTSPSPNHKTVPHKKLHRSVLDSHSHPTQLSQPHLMPH</sequence>
<evidence type="ECO:0000313" key="4">
    <source>
        <dbReference type="Proteomes" id="UP000481033"/>
    </source>
</evidence>